<dbReference type="PANTHER" id="PTHR17178">
    <property type="entry name" value="SECRETORY GRANULE PROTEOGLYCAN CORE PROTEIN"/>
    <property type="match status" value="1"/>
</dbReference>
<keyword evidence="3" id="KW-0472">Membrane</keyword>
<dbReference type="PANTHER" id="PTHR17178:SF0">
    <property type="entry name" value="SERGLYCIN"/>
    <property type="match status" value="1"/>
</dbReference>
<organism evidence="5 6">
    <name type="scientific">Penicillium capsulatum</name>
    <dbReference type="NCBI Taxonomy" id="69766"/>
    <lineage>
        <taxon>Eukaryota</taxon>
        <taxon>Fungi</taxon>
        <taxon>Dikarya</taxon>
        <taxon>Ascomycota</taxon>
        <taxon>Pezizomycotina</taxon>
        <taxon>Eurotiomycetes</taxon>
        <taxon>Eurotiomycetidae</taxon>
        <taxon>Eurotiales</taxon>
        <taxon>Aspergillaceae</taxon>
        <taxon>Penicillium</taxon>
    </lineage>
</organism>
<feature type="region of interest" description="Disordered" evidence="2">
    <location>
        <begin position="1"/>
        <end position="207"/>
    </location>
</feature>
<dbReference type="CDD" id="cd00054">
    <property type="entry name" value="EGF_CA"/>
    <property type="match status" value="1"/>
</dbReference>
<proteinExistence type="predicted"/>
<name>A0A9W9I0C5_9EURO</name>
<feature type="compositionally biased region" description="Basic and acidic residues" evidence="2">
    <location>
        <begin position="265"/>
        <end position="278"/>
    </location>
</feature>
<sequence length="835" mass="88827">MSLQPPGYSGPRPSPSETNRAGSVKRARELLEAGVRPTTREPPVPIPRPPPANMSQQWPLPASGLQPGPLNPHHPRFQAPRGPPPRRPPRPSEAPLQVPSPSIYSVQSGQGSEMSLPSTSRPAPSFSQPKPYQQPPPRPRTNDGCVSPTSTVDLTPRISITTDDLFRQSTGSASSASIPNVPLAPLPVPRPSPDPRPRTAGLVAPLSARKTVARRSFVSPIPEELSDPRQTLGSIASSRAIPSSWGSGPAESEILGAYLADDSSDDAHPQNDHQDDATLVRSASLGKRGKPTMRTIMNSNPASEVSVPDMPASTQKDEPPRGIATSPLVVVNATNQELHVPNPTRRFSTSTTSNESYVDPEKPRFAQQDYAACREALEKENYALPKAAPTMSDKRPEGRRPPRLDIGAVRDAETRGSLSSLSDLIRRATKLASNLDRGRTASRADLATAGADHQNYALRGRNSGSLSDILASFPNPGLTPEGRGSWPVFFGRSNLRNAEPLGSSEDDPHAKRAQRRCCGMPRKWFILLCILLFIVVALAVLLPVLLVAVPKGKTGTSCSETTPCRHGGVSVSSGSTCSCVCANGYMGSQCTTPGDSSCTAADVDNGTVSKKATMGTSLPSLLNGSQEKFGIKLDAVTIMATFSLNNVSCKTENAVVAFDNLSRGGHKHRRSDKAPIVLHSMDSWGHEEEIPSRPVLLSKPRPVVAARALATSNGVLYDDTVNSDRQADMTEAESTESSTSTTAAATATASTSVQTTSTAKPRSATSTSIPDEVIEFSQVVVLYVLQDTGSLESAMSSGSQIEKYLHDSYATTGHPSLDLMGRYGLDFENMTMSGG</sequence>
<dbReference type="OrthoDB" id="283575at2759"/>
<keyword evidence="3" id="KW-0812">Transmembrane</keyword>
<feature type="compositionally biased region" description="Polar residues" evidence="2">
    <location>
        <begin position="99"/>
        <end position="122"/>
    </location>
</feature>
<feature type="compositionally biased region" description="Pro residues" evidence="2">
    <location>
        <begin position="182"/>
        <end position="194"/>
    </location>
</feature>
<feature type="disulfide bond" evidence="1">
    <location>
        <begin position="581"/>
        <end position="590"/>
    </location>
</feature>
<feature type="region of interest" description="Disordered" evidence="2">
    <location>
        <begin position="219"/>
        <end position="360"/>
    </location>
</feature>
<dbReference type="PROSITE" id="PS01186">
    <property type="entry name" value="EGF_2"/>
    <property type="match status" value="1"/>
</dbReference>
<evidence type="ECO:0000259" key="4">
    <source>
        <dbReference type="PROSITE" id="PS50026"/>
    </source>
</evidence>
<keyword evidence="6" id="KW-1185">Reference proteome</keyword>
<evidence type="ECO:0000313" key="6">
    <source>
        <dbReference type="Proteomes" id="UP001146351"/>
    </source>
</evidence>
<comment type="caution">
    <text evidence="1">Lacks conserved residue(s) required for the propagation of feature annotation.</text>
</comment>
<evidence type="ECO:0000256" key="3">
    <source>
        <dbReference type="SAM" id="Phobius"/>
    </source>
</evidence>
<dbReference type="EMBL" id="JAPQKO010000005">
    <property type="protein sequence ID" value="KAJ5162322.1"/>
    <property type="molecule type" value="Genomic_DNA"/>
</dbReference>
<evidence type="ECO:0000256" key="1">
    <source>
        <dbReference type="PROSITE-ProRule" id="PRU00076"/>
    </source>
</evidence>
<reference evidence="5" key="2">
    <citation type="journal article" date="2023" name="IMA Fungus">
        <title>Comparative genomic study of the Penicillium genus elucidates a diverse pangenome and 15 lateral gene transfer events.</title>
        <authorList>
            <person name="Petersen C."/>
            <person name="Sorensen T."/>
            <person name="Nielsen M.R."/>
            <person name="Sondergaard T.E."/>
            <person name="Sorensen J.L."/>
            <person name="Fitzpatrick D.A."/>
            <person name="Frisvad J.C."/>
            <person name="Nielsen K.L."/>
        </authorList>
    </citation>
    <scope>NUCLEOTIDE SEQUENCE</scope>
    <source>
        <strain evidence="5">IBT 21917</strain>
    </source>
</reference>
<reference evidence="5" key="1">
    <citation type="submission" date="2022-11" db="EMBL/GenBank/DDBJ databases">
        <authorList>
            <person name="Petersen C."/>
        </authorList>
    </citation>
    <scope>NUCLEOTIDE SEQUENCE</scope>
    <source>
        <strain evidence="5">IBT 21917</strain>
    </source>
</reference>
<keyword evidence="3" id="KW-1133">Transmembrane helix</keyword>
<protein>
    <recommendedName>
        <fullName evidence="4">EGF-like domain-containing protein</fullName>
    </recommendedName>
</protein>
<feature type="compositionally biased region" description="Low complexity" evidence="2">
    <location>
        <begin position="735"/>
        <end position="759"/>
    </location>
</feature>
<dbReference type="PROSITE" id="PS50026">
    <property type="entry name" value="EGF_3"/>
    <property type="match status" value="1"/>
</dbReference>
<feature type="compositionally biased region" description="Polar residues" evidence="2">
    <location>
        <begin position="345"/>
        <end position="356"/>
    </location>
</feature>
<comment type="caution">
    <text evidence="5">The sequence shown here is derived from an EMBL/GenBank/DDBJ whole genome shotgun (WGS) entry which is preliminary data.</text>
</comment>
<gene>
    <name evidence="5" type="ORF">N7492_007714</name>
</gene>
<dbReference type="InterPro" id="IPR000742">
    <property type="entry name" value="EGF"/>
</dbReference>
<feature type="region of interest" description="Disordered" evidence="2">
    <location>
        <begin position="727"/>
        <end position="767"/>
    </location>
</feature>
<evidence type="ECO:0000313" key="5">
    <source>
        <dbReference type="EMBL" id="KAJ5162322.1"/>
    </source>
</evidence>
<feature type="region of interest" description="Disordered" evidence="2">
    <location>
        <begin position="387"/>
        <end position="418"/>
    </location>
</feature>
<dbReference type="PROSITE" id="PS00022">
    <property type="entry name" value="EGF_1"/>
    <property type="match status" value="1"/>
</dbReference>
<feature type="domain" description="EGF-like" evidence="4">
    <location>
        <begin position="554"/>
        <end position="591"/>
    </location>
</feature>
<feature type="compositionally biased region" description="Low complexity" evidence="2">
    <location>
        <begin position="1"/>
        <end position="11"/>
    </location>
</feature>
<accession>A0A9W9I0C5</accession>
<feature type="compositionally biased region" description="Basic and acidic residues" evidence="2">
    <location>
        <begin position="392"/>
        <end position="414"/>
    </location>
</feature>
<feature type="compositionally biased region" description="Polar residues" evidence="2">
    <location>
        <begin position="147"/>
        <end position="178"/>
    </location>
</feature>
<keyword evidence="1" id="KW-1015">Disulfide bond</keyword>
<dbReference type="Proteomes" id="UP001146351">
    <property type="component" value="Unassembled WGS sequence"/>
</dbReference>
<keyword evidence="1" id="KW-0245">EGF-like domain</keyword>
<feature type="compositionally biased region" description="Polar residues" evidence="2">
    <location>
        <begin position="228"/>
        <end position="246"/>
    </location>
</feature>
<evidence type="ECO:0000256" key="2">
    <source>
        <dbReference type="SAM" id="MobiDB-lite"/>
    </source>
</evidence>
<feature type="transmembrane region" description="Helical" evidence="3">
    <location>
        <begin position="524"/>
        <end position="549"/>
    </location>
</feature>
<dbReference type="AlphaFoldDB" id="A0A9W9I0C5"/>
<feature type="compositionally biased region" description="Pro residues" evidence="2">
    <location>
        <begin position="40"/>
        <end position="52"/>
    </location>
</feature>